<protein>
    <submittedName>
        <fullName evidence="2">Uncharacterized protein</fullName>
    </submittedName>
</protein>
<feature type="transmembrane region" description="Helical" evidence="1">
    <location>
        <begin position="53"/>
        <end position="73"/>
    </location>
</feature>
<dbReference type="RefSeq" id="WP_038236186.1">
    <property type="nucleotide sequence ID" value="NZ_CAWLWS010000076.1"/>
</dbReference>
<evidence type="ECO:0000313" key="2">
    <source>
        <dbReference type="EMBL" id="CDL82106.1"/>
    </source>
</evidence>
<name>W1IWW0_9GAMM</name>
<dbReference type="EMBL" id="CBXF010000076">
    <property type="protein sequence ID" value="CDL82106.1"/>
    <property type="molecule type" value="Genomic_DNA"/>
</dbReference>
<reference evidence="2" key="1">
    <citation type="submission" date="2013-11" db="EMBL/GenBank/DDBJ databases">
        <title>Draft genome sequence and annotation of the entomopathogenic bacteria, Xenorhabdus cabanillasi strain JM26 and Xenorhabdus szentirmai strain DSM 16338.</title>
        <authorList>
            <person name="Gualtieri M."/>
            <person name="Ogier J.C."/>
            <person name="Pages S."/>
            <person name="Givaudan A."/>
            <person name="Gaudriault S."/>
        </authorList>
    </citation>
    <scope>NUCLEOTIDE SEQUENCE [LARGE SCALE GENOMIC DNA]</scope>
    <source>
        <strain evidence="2">DSM 16338</strain>
    </source>
</reference>
<keyword evidence="1" id="KW-0812">Transmembrane</keyword>
<keyword evidence="1" id="KW-0472">Membrane</keyword>
<keyword evidence="1" id="KW-1133">Transmembrane helix</keyword>
<keyword evidence="3" id="KW-1185">Reference proteome</keyword>
<dbReference type="AlphaFoldDB" id="W1IWW0"/>
<sequence length="385" mass="43298">MKTPPSYPGYAEASPIQWQRWKKGLMAGCSIMAIITFFLWPEQKSMKTLVFGFWVLGFPVGIWLTLLAIRFFFYQLNAYGHDRYKDVVDQHLERWWENRSLSLPVKKAVMIGSLGDKQDTWANLLVSPPTAPLPKSDKWQGETLACPLLLGTGNTRTVALARLLAHQVLAMEELKTKDMPRFDAVAWYGNEESQTAFLTILRQENIQFSGKIIPLADVRDIDGLIDLFYQQSPQMRRMLCAGVACHESISEGELAGEAGFAWLVDKESQVGIYRPEMFMPEKEDPKILTQQLMRYASLSDIPSVCLAIDPDSMAAILPGGWSAVEHQLAPYFGELGPSAPFIAITQSVLHSIEHQQSCGWMASYSERNIEQKNFVTGVVAHYGKT</sequence>
<feature type="transmembrane region" description="Helical" evidence="1">
    <location>
        <begin position="24"/>
        <end position="41"/>
    </location>
</feature>
<dbReference type="STRING" id="1427518.XSR1_190040"/>
<accession>W1IWW0</accession>
<dbReference type="OrthoDB" id="6830692at2"/>
<dbReference type="Proteomes" id="UP000019202">
    <property type="component" value="Unassembled WGS sequence"/>
</dbReference>
<organism evidence="2 3">
    <name type="scientific">Xenorhabdus szentirmaii DSM 16338</name>
    <dbReference type="NCBI Taxonomy" id="1427518"/>
    <lineage>
        <taxon>Bacteria</taxon>
        <taxon>Pseudomonadati</taxon>
        <taxon>Pseudomonadota</taxon>
        <taxon>Gammaproteobacteria</taxon>
        <taxon>Enterobacterales</taxon>
        <taxon>Morganellaceae</taxon>
        <taxon>Xenorhabdus</taxon>
    </lineage>
</organism>
<evidence type="ECO:0000256" key="1">
    <source>
        <dbReference type="SAM" id="Phobius"/>
    </source>
</evidence>
<evidence type="ECO:0000313" key="3">
    <source>
        <dbReference type="Proteomes" id="UP000019202"/>
    </source>
</evidence>
<gene>
    <name evidence="2" type="ORF">XSR1_190040</name>
</gene>
<proteinExistence type="predicted"/>
<dbReference type="GeneID" id="97126518"/>
<comment type="caution">
    <text evidence="2">The sequence shown here is derived from an EMBL/GenBank/DDBJ whole genome shotgun (WGS) entry which is preliminary data.</text>
</comment>